<evidence type="ECO:0000313" key="2">
    <source>
        <dbReference type="EMBL" id="AKF94668.1"/>
    </source>
</evidence>
<protein>
    <submittedName>
        <fullName evidence="2">Membrane protein</fullName>
    </submittedName>
</protein>
<keyword evidence="1" id="KW-0812">Transmembrane</keyword>
<feature type="transmembrane region" description="Helical" evidence="1">
    <location>
        <begin position="125"/>
        <end position="149"/>
    </location>
</feature>
<dbReference type="EMBL" id="CP011074">
    <property type="protein sequence ID" value="AKF94668.1"/>
    <property type="molecule type" value="Genomic_DNA"/>
</dbReference>
<reference evidence="2" key="1">
    <citation type="submission" date="2015-03" db="EMBL/GenBank/DDBJ databases">
        <title>MIGS Cultured Bacterial/Archaeal sample from Brevibacillus laterosporus.</title>
        <authorList>
            <person name="Zeng D."/>
            <person name="Zhu L."/>
            <person name="Dong G."/>
            <person name="Ye W."/>
            <person name="Ren D."/>
            <person name="Wu L."/>
            <person name="Xu J."/>
            <person name="Li G."/>
            <person name="Guo L."/>
        </authorList>
    </citation>
    <scope>NUCLEOTIDE SEQUENCE</scope>
    <source>
        <strain evidence="2">B9</strain>
    </source>
</reference>
<dbReference type="AlphaFoldDB" id="A0A0F7EHL8"/>
<sequence>MKSFLYLLFGFVDSFTILFLTFKAFRLPVTMYLRDFSIMATALSITSFVNRVVLEVDQIDVGAQFFLIVVFFRLLFKIRVYESALITAIGYLSYLGIQFVIYPILLSFGLVTLSDGKSLVEWGTFLIQLITDVTVLLIGWLIGMFNFGFSFIMQPPHDLYQKGKLDALKIRIICGLVLGILTLSSTTYWIFIFKGDIWVLILPILAPLLLLLRWLYRRDKIID</sequence>
<feature type="transmembrane region" description="Helical" evidence="1">
    <location>
        <begin position="6"/>
        <end position="25"/>
    </location>
</feature>
<name>A0A0F7EHL8_BRELA</name>
<accession>A0A0F7EHL8</accession>
<evidence type="ECO:0000256" key="1">
    <source>
        <dbReference type="SAM" id="Phobius"/>
    </source>
</evidence>
<keyword evidence="1" id="KW-0472">Membrane</keyword>
<feature type="transmembrane region" description="Helical" evidence="1">
    <location>
        <begin position="88"/>
        <end position="113"/>
    </location>
</feature>
<keyword evidence="1" id="KW-1133">Transmembrane helix</keyword>
<feature type="transmembrane region" description="Helical" evidence="1">
    <location>
        <begin position="170"/>
        <end position="191"/>
    </location>
</feature>
<feature type="transmembrane region" description="Helical" evidence="1">
    <location>
        <begin position="197"/>
        <end position="216"/>
    </location>
</feature>
<proteinExistence type="predicted"/>
<organism evidence="2">
    <name type="scientific">Brevibacillus laterosporus</name>
    <name type="common">Bacillus laterosporus</name>
    <dbReference type="NCBI Taxonomy" id="1465"/>
    <lineage>
        <taxon>Bacteria</taxon>
        <taxon>Bacillati</taxon>
        <taxon>Bacillota</taxon>
        <taxon>Bacilli</taxon>
        <taxon>Bacillales</taxon>
        <taxon>Paenibacillaceae</taxon>
        <taxon>Brevibacillus</taxon>
    </lineage>
</organism>
<dbReference type="RefSeq" id="WP_031413804.1">
    <property type="nucleotide sequence ID" value="NZ_CP011074.1"/>
</dbReference>
<gene>
    <name evidence="2" type="ORF">EX87_14175</name>
</gene>
<feature type="transmembrane region" description="Helical" evidence="1">
    <location>
        <begin position="59"/>
        <end position="76"/>
    </location>
</feature>